<protein>
    <submittedName>
        <fullName evidence="1">Uncharacterized protein</fullName>
    </submittedName>
</protein>
<evidence type="ECO:0000313" key="2">
    <source>
        <dbReference type="Proteomes" id="UP001365405"/>
    </source>
</evidence>
<reference evidence="1 2" key="1">
    <citation type="submission" date="2024-04" db="EMBL/GenBank/DDBJ databases">
        <title>Novel species of the genus Ideonella isolated from streams.</title>
        <authorList>
            <person name="Lu H."/>
        </authorList>
    </citation>
    <scope>NUCLEOTIDE SEQUENCE [LARGE SCALE GENOMIC DNA]</scope>
    <source>
        <strain evidence="1 2">DXS22W</strain>
    </source>
</reference>
<accession>A0ABU9CSR4</accession>
<sequence length="85" mass="9699">MHVGNSVLCGDDLGRRCYRLLQLVDRLHVIVFQAYKVLTSAPPAVDDRRDLADLIHHQPQEARDLVVLELMVRFRATLIKVRVPG</sequence>
<dbReference type="RefSeq" id="WP_341413339.1">
    <property type="nucleotide sequence ID" value="NZ_JBBUTH010000016.1"/>
</dbReference>
<evidence type="ECO:0000313" key="1">
    <source>
        <dbReference type="EMBL" id="MEK8053597.1"/>
    </source>
</evidence>
<gene>
    <name evidence="1" type="ORF">AACH10_25305</name>
</gene>
<dbReference type="EMBL" id="JBBUTH010000016">
    <property type="protein sequence ID" value="MEK8053597.1"/>
    <property type="molecule type" value="Genomic_DNA"/>
</dbReference>
<name>A0ABU9CSR4_9BURK</name>
<organism evidence="1 2">
    <name type="scientific">Pseudaquabacterium inlustre</name>
    <dbReference type="NCBI Taxonomy" id="2984192"/>
    <lineage>
        <taxon>Bacteria</taxon>
        <taxon>Pseudomonadati</taxon>
        <taxon>Pseudomonadota</taxon>
        <taxon>Betaproteobacteria</taxon>
        <taxon>Burkholderiales</taxon>
        <taxon>Sphaerotilaceae</taxon>
        <taxon>Pseudaquabacterium</taxon>
    </lineage>
</organism>
<proteinExistence type="predicted"/>
<dbReference type="Proteomes" id="UP001365405">
    <property type="component" value="Unassembled WGS sequence"/>
</dbReference>
<keyword evidence="2" id="KW-1185">Reference proteome</keyword>
<comment type="caution">
    <text evidence="1">The sequence shown here is derived from an EMBL/GenBank/DDBJ whole genome shotgun (WGS) entry which is preliminary data.</text>
</comment>